<evidence type="ECO:0000256" key="3">
    <source>
        <dbReference type="SAM" id="SignalP"/>
    </source>
</evidence>
<feature type="chain" id="PRO_5003128022" evidence="3">
    <location>
        <begin position="23"/>
        <end position="286"/>
    </location>
</feature>
<dbReference type="AlphaFoldDB" id="D9SEM3"/>
<evidence type="ECO:0000313" key="4">
    <source>
        <dbReference type="EMBL" id="ADL56918.1"/>
    </source>
</evidence>
<dbReference type="EMBL" id="CP002159">
    <property type="protein sequence ID" value="ADL56918.1"/>
    <property type="molecule type" value="Genomic_DNA"/>
</dbReference>
<evidence type="ECO:0000313" key="5">
    <source>
        <dbReference type="Proteomes" id="UP000001235"/>
    </source>
</evidence>
<comment type="similarity">
    <text evidence="1">Belongs to the phosphate/phosphite/phosphonate binding protein family.</text>
</comment>
<dbReference type="GO" id="GO:0043190">
    <property type="term" value="C:ATP-binding cassette (ABC) transporter complex"/>
    <property type="evidence" value="ECO:0007669"/>
    <property type="project" value="InterPro"/>
</dbReference>
<proteinExistence type="inferred from homology"/>
<gene>
    <name evidence="4" type="ordered locus">Galf_2926</name>
</gene>
<dbReference type="CDD" id="cd13572">
    <property type="entry name" value="PBP2_PnhD_2"/>
    <property type="match status" value="1"/>
</dbReference>
<dbReference type="Pfam" id="PF12974">
    <property type="entry name" value="Phosphonate-bd"/>
    <property type="match status" value="1"/>
</dbReference>
<evidence type="ECO:0000256" key="1">
    <source>
        <dbReference type="ARBA" id="ARBA00007162"/>
    </source>
</evidence>
<dbReference type="PANTHER" id="PTHR35841">
    <property type="entry name" value="PHOSPHONATES-BINDING PERIPLASMIC PROTEIN"/>
    <property type="match status" value="1"/>
</dbReference>
<dbReference type="RefSeq" id="WP_013294820.1">
    <property type="nucleotide sequence ID" value="NC_014394.1"/>
</dbReference>
<accession>D9SEM3</accession>
<dbReference type="eggNOG" id="COG3221">
    <property type="taxonomic scope" value="Bacteria"/>
</dbReference>
<dbReference type="STRING" id="395494.Galf_2926"/>
<evidence type="ECO:0000256" key="2">
    <source>
        <dbReference type="ARBA" id="ARBA00022729"/>
    </source>
</evidence>
<dbReference type="Proteomes" id="UP000001235">
    <property type="component" value="Chromosome"/>
</dbReference>
<dbReference type="HOGENOM" id="CLU_051472_6_4_4"/>
<sequence precursor="true">MKRMLKLLTLLAALSVPFGAQAAPKADPDTLKVALLPDENAGTIIKNNQALKEYLEVTLGKKIELIVTTDYSSMIEAMRHGRLDLAYFGPLSYVLARQKSNIEPFVALKSKGSTTYQSAVIGNVEAGVNKIEDIKGKNMAYGDKASTSSHLIPKSVLAEKGLLAGSDYNEHFVGSHDAVAMAVQNGHAQAGGLSRPIFESLVERKIIDGNKVKVLEYSKPFPQYPWTMRSNLKPELKEKIRQAFLDIKDPAILKPFKADGFDVITDKHYDVVRDLGHLLKIDLSKF</sequence>
<reference evidence="4 5" key="1">
    <citation type="submission" date="2010-08" db="EMBL/GenBank/DDBJ databases">
        <title>Complete sequence of Gallionella capsiferriformans ES-2.</title>
        <authorList>
            <consortium name="US DOE Joint Genome Institute"/>
            <person name="Lucas S."/>
            <person name="Copeland A."/>
            <person name="Lapidus A."/>
            <person name="Cheng J.-F."/>
            <person name="Bruce D."/>
            <person name="Goodwin L."/>
            <person name="Pitluck S."/>
            <person name="Chertkov O."/>
            <person name="Davenport K.W."/>
            <person name="Detter J.C."/>
            <person name="Han C."/>
            <person name="Tapia R."/>
            <person name="Land M."/>
            <person name="Hauser L."/>
            <person name="Chang Y.-J."/>
            <person name="Jeffries C."/>
            <person name="Kyrpides N."/>
            <person name="Ivanova N."/>
            <person name="Mikhailova N."/>
            <person name="Shelobolina E.S."/>
            <person name="Picardal F."/>
            <person name="Roden E."/>
            <person name="Emerson D."/>
            <person name="Woyke T."/>
        </authorList>
    </citation>
    <scope>NUCLEOTIDE SEQUENCE [LARGE SCALE GENOMIC DNA]</scope>
    <source>
        <strain evidence="4 5">ES-2</strain>
    </source>
</reference>
<dbReference type="PANTHER" id="PTHR35841:SF1">
    <property type="entry name" value="PHOSPHONATES-BINDING PERIPLASMIC PROTEIN"/>
    <property type="match status" value="1"/>
</dbReference>
<dbReference type="InterPro" id="IPR005770">
    <property type="entry name" value="PhnD"/>
</dbReference>
<keyword evidence="2 3" id="KW-0732">Signal</keyword>
<dbReference type="GO" id="GO:0055085">
    <property type="term" value="P:transmembrane transport"/>
    <property type="evidence" value="ECO:0007669"/>
    <property type="project" value="InterPro"/>
</dbReference>
<keyword evidence="5" id="KW-1185">Reference proteome</keyword>
<dbReference type="NCBIfam" id="TIGR01098">
    <property type="entry name" value="3A0109s03R"/>
    <property type="match status" value="1"/>
</dbReference>
<protein>
    <submittedName>
        <fullName evidence="4">Phosphonate ABC transporter, periplasmic phosphonate-binding protein</fullName>
    </submittedName>
</protein>
<dbReference type="SUPFAM" id="SSF53850">
    <property type="entry name" value="Periplasmic binding protein-like II"/>
    <property type="match status" value="1"/>
</dbReference>
<name>D9SEM3_GALCS</name>
<organism evidence="4 5">
    <name type="scientific">Gallionella capsiferriformans (strain ES-2)</name>
    <name type="common">Gallionella ferruginea capsiferriformans (strain ES-2)</name>
    <dbReference type="NCBI Taxonomy" id="395494"/>
    <lineage>
        <taxon>Bacteria</taxon>
        <taxon>Pseudomonadati</taxon>
        <taxon>Pseudomonadota</taxon>
        <taxon>Betaproteobacteria</taxon>
        <taxon>Nitrosomonadales</taxon>
        <taxon>Gallionellaceae</taxon>
        <taxon>Gallionella</taxon>
    </lineage>
</organism>
<dbReference type="Gene3D" id="3.40.190.10">
    <property type="entry name" value="Periplasmic binding protein-like II"/>
    <property type="match status" value="2"/>
</dbReference>
<dbReference type="KEGG" id="gca:Galf_2926"/>
<dbReference type="OrthoDB" id="225238at2"/>
<feature type="signal peptide" evidence="3">
    <location>
        <begin position="1"/>
        <end position="22"/>
    </location>
</feature>